<dbReference type="OrthoDB" id="9763985at2"/>
<dbReference type="Pfam" id="PF02738">
    <property type="entry name" value="MoCoBD_1"/>
    <property type="match status" value="1"/>
</dbReference>
<dbReference type="SMART" id="SM01008">
    <property type="entry name" value="Ald_Xan_dh_C"/>
    <property type="match status" value="1"/>
</dbReference>
<protein>
    <submittedName>
        <fullName evidence="4">Xanthine dehydrogenase family protein molybdopterin-binding subunit</fullName>
    </submittedName>
</protein>
<keyword evidence="1" id="KW-0500">Molybdenum</keyword>
<evidence type="ECO:0000256" key="1">
    <source>
        <dbReference type="ARBA" id="ARBA00022505"/>
    </source>
</evidence>
<reference evidence="4" key="1">
    <citation type="submission" date="2019-03" db="EMBL/GenBank/DDBJ databases">
        <title>Afifella sp. nov., isolated from activated sludge.</title>
        <authorList>
            <person name="Li Q."/>
            <person name="Liu Y."/>
        </authorList>
    </citation>
    <scope>NUCLEOTIDE SEQUENCE</scope>
    <source>
        <strain evidence="4">L72</strain>
    </source>
</reference>
<dbReference type="SUPFAM" id="SSF56003">
    <property type="entry name" value="Molybdenum cofactor-binding domain"/>
    <property type="match status" value="1"/>
</dbReference>
<name>A0A964T4V1_9HYPH</name>
<organism evidence="4 5">
    <name type="scientific">Propylenella binzhouense</name>
    <dbReference type="NCBI Taxonomy" id="2555902"/>
    <lineage>
        <taxon>Bacteria</taxon>
        <taxon>Pseudomonadati</taxon>
        <taxon>Pseudomonadota</taxon>
        <taxon>Alphaproteobacteria</taxon>
        <taxon>Hyphomicrobiales</taxon>
        <taxon>Propylenellaceae</taxon>
        <taxon>Propylenella</taxon>
    </lineage>
</organism>
<dbReference type="Gene3D" id="3.30.365.10">
    <property type="entry name" value="Aldehyde oxidase/xanthine dehydrogenase, molybdopterin binding domain"/>
    <property type="match status" value="4"/>
</dbReference>
<dbReference type="Pfam" id="PF01315">
    <property type="entry name" value="Ald_Xan_dh_C"/>
    <property type="match status" value="1"/>
</dbReference>
<dbReference type="InterPro" id="IPR046867">
    <property type="entry name" value="AldOxase/xan_DH_MoCoBD2"/>
</dbReference>
<keyword evidence="5" id="KW-1185">Reference proteome</keyword>
<accession>A0A964T4V1</accession>
<comment type="caution">
    <text evidence="4">The sequence shown here is derived from an EMBL/GenBank/DDBJ whole genome shotgun (WGS) entry which is preliminary data.</text>
</comment>
<dbReference type="SUPFAM" id="SSF54665">
    <property type="entry name" value="CO dehydrogenase molybdoprotein N-domain-like"/>
    <property type="match status" value="1"/>
</dbReference>
<feature type="domain" description="Aldehyde oxidase/xanthine dehydrogenase a/b hammerhead" evidence="3">
    <location>
        <begin position="32"/>
        <end position="146"/>
    </location>
</feature>
<dbReference type="InterPro" id="IPR037165">
    <property type="entry name" value="AldOxase/xan_DH_Mopterin-bd_sf"/>
</dbReference>
<dbReference type="PANTHER" id="PTHR11908:SF132">
    <property type="entry name" value="ALDEHYDE OXIDASE 1-RELATED"/>
    <property type="match status" value="1"/>
</dbReference>
<gene>
    <name evidence="4" type="ORF">E4O86_10755</name>
</gene>
<evidence type="ECO:0000256" key="2">
    <source>
        <dbReference type="ARBA" id="ARBA00023002"/>
    </source>
</evidence>
<dbReference type="AlphaFoldDB" id="A0A964T4V1"/>
<proteinExistence type="predicted"/>
<dbReference type="Pfam" id="PF20256">
    <property type="entry name" value="MoCoBD_2"/>
    <property type="match status" value="1"/>
</dbReference>
<dbReference type="Gene3D" id="3.90.1170.50">
    <property type="entry name" value="Aldehyde oxidase/xanthine dehydrogenase, a/b hammerhead"/>
    <property type="match status" value="1"/>
</dbReference>
<dbReference type="InterPro" id="IPR008274">
    <property type="entry name" value="AldOxase/xan_DH_MoCoBD1"/>
</dbReference>
<dbReference type="PANTHER" id="PTHR11908">
    <property type="entry name" value="XANTHINE DEHYDROGENASE"/>
    <property type="match status" value="1"/>
</dbReference>
<dbReference type="RefSeq" id="WP_161140541.1">
    <property type="nucleotide sequence ID" value="NZ_SPKJ01000030.1"/>
</dbReference>
<evidence type="ECO:0000313" key="5">
    <source>
        <dbReference type="Proteomes" id="UP000773614"/>
    </source>
</evidence>
<dbReference type="GO" id="GO:0005506">
    <property type="term" value="F:iron ion binding"/>
    <property type="evidence" value="ECO:0007669"/>
    <property type="project" value="InterPro"/>
</dbReference>
<dbReference type="InterPro" id="IPR000674">
    <property type="entry name" value="Ald_Oxase/Xan_DH_a/b"/>
</dbReference>
<evidence type="ECO:0000313" key="4">
    <source>
        <dbReference type="EMBL" id="MYZ48190.1"/>
    </source>
</evidence>
<evidence type="ECO:0000259" key="3">
    <source>
        <dbReference type="SMART" id="SM01008"/>
    </source>
</evidence>
<dbReference type="InterPro" id="IPR036856">
    <property type="entry name" value="Ald_Oxase/Xan_DH_a/b_sf"/>
</dbReference>
<sequence>MKHVEYPAPPPARERRVIGHGVTRIEDRPLVTGQGAFAGDINFPRQIHMRVVRSAHAHGRILGIDAEAARDTPGVVAVWTHDDIADLPPIDFRDPTAEVLKPYRQPVLAAGRVRYVGDPVAAVFAEDPYLAEDAAERVAVDVEPLDVVVDAAGATGWFGDGLGSEPIVVDYSYGDIAAAFAAAAEIVELDLAIGRHSGVPMETRGAIGRYDARNDILELFGAAKVPHRNRETLVRMLKRPPASIHLHEGNVGGGFGIRGELYPEDVLVLVAAMRLGRPVKWIEDRREHMMAANQSRQQRHVVRAAVDASGRLLGLDAVIYHDQGAYVRTHAARVVGRTMSMLPGPYRIPAYRASGRYRLTNKTPAATYRAPGRYEGTFVRERLMDAVAERLGIDRVEIRRRNLIPGEAMPCTIAFDQPGAEALALDSGDYPALLEAGLRRFGWDELQAEIRGRREAGEAVGLGVATFLEESGRGPADGARVSVDTSGTVEVLTGGASVGQGFATIMAQIAAEALGVAYGRIRVIHGQTDRIPYGIGAHAARATVLTGNAVHVAATNLRRKALEVAAEILQTPADLLAIVDGTIRRNDVPAGPSISLGDLARRMAPGSEVLGDRDPGLSAEGWFNTDETVFPYGAHFAVVRVDRDTGQAVVERFLIAYDVGRAINPLLVEGQLVGACVQGLGGALLEEFTYSETGEPLAVTFADYLIPTASEVPPIDCLIAEDAPSPRNPLGVKGAGEGGINAVGAVVASAIDDALGIPGAVTRLPVTPRRVREILRAQAGGAPG</sequence>
<dbReference type="GO" id="GO:0016491">
    <property type="term" value="F:oxidoreductase activity"/>
    <property type="evidence" value="ECO:0007669"/>
    <property type="project" value="UniProtKB-KW"/>
</dbReference>
<dbReference type="EMBL" id="SPKJ01000030">
    <property type="protein sequence ID" value="MYZ48190.1"/>
    <property type="molecule type" value="Genomic_DNA"/>
</dbReference>
<dbReference type="Proteomes" id="UP000773614">
    <property type="component" value="Unassembled WGS sequence"/>
</dbReference>
<dbReference type="InterPro" id="IPR016208">
    <property type="entry name" value="Ald_Oxase/xanthine_DH-like"/>
</dbReference>
<keyword evidence="2" id="KW-0560">Oxidoreductase</keyword>